<dbReference type="OrthoDB" id="786614at2759"/>
<dbReference type="RefSeq" id="XP_020081007.1">
    <property type="nucleotide sequence ID" value="XM_020225418.1"/>
</dbReference>
<evidence type="ECO:0000313" key="3">
    <source>
        <dbReference type="RefSeq" id="XP_020081007.1"/>
    </source>
</evidence>
<proteinExistence type="predicted"/>
<dbReference type="InterPro" id="IPR005162">
    <property type="entry name" value="Retrotrans_gag_dom"/>
</dbReference>
<sequence length="148" mass="16726">MEKLFRDTFVEERDRVCLATHFLDGEACRWWLDILDNPNTDLAAISSARFKELLLAHYFSTNAKRKIEQNLCSLRQGDRHVHEPDPAQFPRLSWGKLLAGYTHLRLRGATNSSPEAAISGDVQRRRLEDGAPPGVAQSSGHLSVRCEV</sequence>
<protein>
    <submittedName>
        <fullName evidence="3">Uncharacterized protein LOC109704653</fullName>
    </submittedName>
</protein>
<dbReference type="Proteomes" id="UP000515123">
    <property type="component" value="Unplaced"/>
</dbReference>
<dbReference type="AlphaFoldDB" id="A0A6P5ECU1"/>
<dbReference type="Pfam" id="PF03732">
    <property type="entry name" value="Retrotrans_gag"/>
    <property type="match status" value="1"/>
</dbReference>
<keyword evidence="2" id="KW-1185">Reference proteome</keyword>
<evidence type="ECO:0000259" key="1">
    <source>
        <dbReference type="Pfam" id="PF03732"/>
    </source>
</evidence>
<feature type="domain" description="Retrotransposon gag" evidence="1">
    <location>
        <begin position="18"/>
        <end position="83"/>
    </location>
</feature>
<organism evidence="2 3">
    <name type="scientific">Ananas comosus</name>
    <name type="common">Pineapple</name>
    <name type="synonym">Ananas ananas</name>
    <dbReference type="NCBI Taxonomy" id="4615"/>
    <lineage>
        <taxon>Eukaryota</taxon>
        <taxon>Viridiplantae</taxon>
        <taxon>Streptophyta</taxon>
        <taxon>Embryophyta</taxon>
        <taxon>Tracheophyta</taxon>
        <taxon>Spermatophyta</taxon>
        <taxon>Magnoliopsida</taxon>
        <taxon>Liliopsida</taxon>
        <taxon>Poales</taxon>
        <taxon>Bromeliaceae</taxon>
        <taxon>Bromelioideae</taxon>
        <taxon>Ananas</taxon>
    </lineage>
</organism>
<dbReference type="GeneID" id="109704653"/>
<gene>
    <name evidence="3" type="primary">LOC109704653</name>
</gene>
<reference evidence="2" key="1">
    <citation type="journal article" date="2015" name="Nat. Genet.">
        <title>The pineapple genome and the evolution of CAM photosynthesis.</title>
        <authorList>
            <person name="Ming R."/>
            <person name="VanBuren R."/>
            <person name="Wai C.M."/>
            <person name="Tang H."/>
            <person name="Schatz M.C."/>
            <person name="Bowers J.E."/>
            <person name="Lyons E."/>
            <person name="Wang M.L."/>
            <person name="Chen J."/>
            <person name="Biggers E."/>
            <person name="Zhang J."/>
            <person name="Huang L."/>
            <person name="Zhang L."/>
            <person name="Miao W."/>
            <person name="Zhang J."/>
            <person name="Ye Z."/>
            <person name="Miao C."/>
            <person name="Lin Z."/>
            <person name="Wang H."/>
            <person name="Zhou H."/>
            <person name="Yim W.C."/>
            <person name="Priest H.D."/>
            <person name="Zheng C."/>
            <person name="Woodhouse M."/>
            <person name="Edger P.P."/>
            <person name="Guyot R."/>
            <person name="Guo H.B."/>
            <person name="Guo H."/>
            <person name="Zheng G."/>
            <person name="Singh R."/>
            <person name="Sharma A."/>
            <person name="Min X."/>
            <person name="Zheng Y."/>
            <person name="Lee H."/>
            <person name="Gurtowski J."/>
            <person name="Sedlazeck F.J."/>
            <person name="Harkess A."/>
            <person name="McKain M.R."/>
            <person name="Liao Z."/>
            <person name="Fang J."/>
            <person name="Liu J."/>
            <person name="Zhang X."/>
            <person name="Zhang Q."/>
            <person name="Hu W."/>
            <person name="Qin Y."/>
            <person name="Wang K."/>
            <person name="Chen L.Y."/>
            <person name="Shirley N."/>
            <person name="Lin Y.R."/>
            <person name="Liu L.Y."/>
            <person name="Hernandez A.G."/>
            <person name="Wright C.L."/>
            <person name="Bulone V."/>
            <person name="Tuskan G.A."/>
            <person name="Heath K."/>
            <person name="Zee F."/>
            <person name="Moore P.H."/>
            <person name="Sunkar R."/>
            <person name="Leebens-Mack J.H."/>
            <person name="Mockler T."/>
            <person name="Bennetzen J.L."/>
            <person name="Freeling M."/>
            <person name="Sankoff D."/>
            <person name="Paterson A.H."/>
            <person name="Zhu X."/>
            <person name="Yang X."/>
            <person name="Smith J.A."/>
            <person name="Cushman J.C."/>
            <person name="Paull R.E."/>
            <person name="Yu Q."/>
        </authorList>
    </citation>
    <scope>NUCLEOTIDE SEQUENCE [LARGE SCALE GENOMIC DNA]</scope>
    <source>
        <strain evidence="2">cv. F153</strain>
    </source>
</reference>
<evidence type="ECO:0000313" key="2">
    <source>
        <dbReference type="Proteomes" id="UP000515123"/>
    </source>
</evidence>
<reference evidence="3" key="2">
    <citation type="submission" date="2025-08" db="UniProtKB">
        <authorList>
            <consortium name="RefSeq"/>
        </authorList>
    </citation>
    <scope>IDENTIFICATION</scope>
    <source>
        <tissue evidence="3">Leaf</tissue>
    </source>
</reference>
<name>A0A6P5ECU1_ANACO</name>
<accession>A0A6P5ECU1</accession>